<comment type="subcellular location">
    <subcellularLocation>
        <location evidence="1">Golgi apparatus</location>
    </subcellularLocation>
</comment>
<dbReference type="GO" id="GO:0048211">
    <property type="term" value="P:Golgi vesicle docking"/>
    <property type="evidence" value="ECO:0007669"/>
    <property type="project" value="TreeGrafter"/>
</dbReference>
<keyword evidence="4 5" id="KW-0175">Coiled coil</keyword>
<dbReference type="PANTHER" id="PTHR10013:SF0">
    <property type="entry name" value="GENERAL VESICULAR TRANSPORT FACTOR P115"/>
    <property type="match status" value="1"/>
</dbReference>
<protein>
    <submittedName>
        <fullName evidence="8">General vesicular transport factor</fullName>
    </submittedName>
</protein>
<dbReference type="InterPro" id="IPR011989">
    <property type="entry name" value="ARM-like"/>
</dbReference>
<dbReference type="GO" id="GO:0045056">
    <property type="term" value="P:transcytosis"/>
    <property type="evidence" value="ECO:0007669"/>
    <property type="project" value="TreeGrafter"/>
</dbReference>
<evidence type="ECO:0000256" key="3">
    <source>
        <dbReference type="ARBA" id="ARBA00023034"/>
    </source>
</evidence>
<comment type="caution">
    <text evidence="8">The sequence shown here is derived from an EMBL/GenBank/DDBJ whole genome shotgun (WGS) entry which is preliminary data.</text>
</comment>
<accession>A0A177B0U1</accession>
<reference evidence="8 9" key="1">
    <citation type="submission" date="2016-04" db="EMBL/GenBank/DDBJ databases">
        <title>The genome of Intoshia linei affirms orthonectids as highly simplified spiralians.</title>
        <authorList>
            <person name="Mikhailov K.V."/>
            <person name="Slusarev G.S."/>
            <person name="Nikitin M.A."/>
            <person name="Logacheva M.D."/>
            <person name="Penin A."/>
            <person name="Aleoshin V."/>
            <person name="Panchin Y.V."/>
        </authorList>
    </citation>
    <scope>NUCLEOTIDE SEQUENCE [LARGE SCALE GENOMIC DNA]</scope>
    <source>
        <strain evidence="8">Intl2013</strain>
        <tissue evidence="8">Whole animal</tissue>
    </source>
</reference>
<dbReference type="InterPro" id="IPR006953">
    <property type="entry name" value="Vesicle_Uso1_P115_head"/>
</dbReference>
<dbReference type="GO" id="GO:0000139">
    <property type="term" value="C:Golgi membrane"/>
    <property type="evidence" value="ECO:0007669"/>
    <property type="project" value="InterPro"/>
</dbReference>
<evidence type="ECO:0000259" key="7">
    <source>
        <dbReference type="PROSITE" id="PS51025"/>
    </source>
</evidence>
<dbReference type="Proteomes" id="UP000078046">
    <property type="component" value="Unassembled WGS sequence"/>
</dbReference>
<dbReference type="PROSITE" id="PS51025">
    <property type="entry name" value="PWI"/>
    <property type="match status" value="1"/>
</dbReference>
<dbReference type="Gene3D" id="1.25.10.10">
    <property type="entry name" value="Leucine-rich Repeat Variant"/>
    <property type="match status" value="1"/>
</dbReference>
<evidence type="ECO:0000313" key="9">
    <source>
        <dbReference type="Proteomes" id="UP000078046"/>
    </source>
</evidence>
<dbReference type="GO" id="GO:0048280">
    <property type="term" value="P:vesicle fusion with Golgi apparatus"/>
    <property type="evidence" value="ECO:0007669"/>
    <property type="project" value="InterPro"/>
</dbReference>
<feature type="domain" description="PWI" evidence="7">
    <location>
        <begin position="281"/>
        <end position="378"/>
    </location>
</feature>
<dbReference type="InterPro" id="IPR024095">
    <property type="entry name" value="Vesicle_P115"/>
</dbReference>
<evidence type="ECO:0000256" key="6">
    <source>
        <dbReference type="SAM" id="MobiDB-lite"/>
    </source>
</evidence>
<dbReference type="SUPFAM" id="SSF101233">
    <property type="entry name" value="PWI domain"/>
    <property type="match status" value="1"/>
</dbReference>
<dbReference type="InterPro" id="IPR036483">
    <property type="entry name" value="PWI_dom_sf"/>
</dbReference>
<dbReference type="InterPro" id="IPR041209">
    <property type="entry name" value="P115_Arm_rpt"/>
</dbReference>
<keyword evidence="9" id="KW-1185">Reference proteome</keyword>
<evidence type="ECO:0000313" key="8">
    <source>
        <dbReference type="EMBL" id="OAF67253.1"/>
    </source>
</evidence>
<dbReference type="EMBL" id="LWCA01000709">
    <property type="protein sequence ID" value="OAF67253.1"/>
    <property type="molecule type" value="Genomic_DNA"/>
</dbReference>
<feature type="region of interest" description="Disordered" evidence="6">
    <location>
        <begin position="1"/>
        <end position="27"/>
    </location>
</feature>
<dbReference type="GO" id="GO:0012507">
    <property type="term" value="C:ER to Golgi transport vesicle membrane"/>
    <property type="evidence" value="ECO:0007669"/>
    <property type="project" value="TreeGrafter"/>
</dbReference>
<sequence length="1183" mass="136846">AGLDPKQTFKNADAVDDTKIDGDNRETDLERKRLKRRLKQKEKSYLERLHRWELREERKSREYNRDMEKSIFKKKEVLRKKKKMERMLESYDDIKDDPYNYEGISYEAKLRAMKIEEEEDRQDRLREQDEIEQEKELKLKKKLEAVEVEPIVEPIDIKPVPEPVDEIEIKPEPEPENESNTDQVLDIEKYANQPINIATVTKPKIENSVLFEEEEEENALHKKKMPKLEEIEYEPNEKVIGTGNMYHIESNTNRVDYHNAGPDEKKRIVLKFVERIPSDKDKLFGYYIDWHYVTDGHVLSKIKPWINKKLTELLGDEEPVLENFIAQKLKDQTTPVSIVRDLFPILDDDAEIFVIKMWRLLIYEIFAEQNGINKNWYLYKAKSHLCPILIHELNCILCLNNGNFRASDNDQDTSHQTISTLCEKFRSSSNLQDCRDCLRSIKLLSKDYPILVGNICLRPILDAIHEDKNDSECLLYSLETLLNICVPILHVDATESKIIDKDSDDFDTTNEEIKKESILKNDQVNAAKRFIQEISTKNRDLMISLDVITDMNYRVRYAATKLLLVICKIKRLEIQNAIIEYPQGINRLVDGLSDSHEMVRNEIILLLIELNCENGIIQKQIAFQGAFDTLFSIAESDDEKSVLVEDCVILITMLLKNNNSNQIFFRETGYISKLLPLFKSQILESGSENSNWPSQQISNLRCIFDLICEMVSVSNVREQSRLAQNAVYSCGLLAELSSFIVSSGVPNYIEAHAIKAIGNIVRSNKINQMYMVSLVAPTKPPKHTILILLISMVHDRQSLELRWSVLYFFECFLRHNEPQQLLIANELIQKYSKGFSQSDKDNSIGIGTLLVGCLSSFDCVSSWFSAMALSAAIMSNYQAKELMMKVNFSSGVASKPSSLFLHSCRILLESNVYHTKIGICILIIEWLYDFPPVASLLLSQPDFILYVTSSIWENECDLLHNTFKALSAYLLGCIHFYSIPESNSTQRDLLKSTICNKIGPSYLINKIKYLYDNNDFQNTLNGSNSDIQCDSLPQFSINFVLNFIRKEPIISSHILNIQDSHSQMKPDQISIPHANQSTNENDFKYRQQINMLNSEITRLKSSFNQDVMIQEFDKLKIENEEMKTKLQNLMSHSMPSQQIYTEQNNVEVDKLKLEIESLKNEHDDLLVLLADQDEIIEELKAKI</sequence>
<feature type="compositionally biased region" description="Basic and acidic residues" evidence="6">
    <location>
        <begin position="16"/>
        <end position="27"/>
    </location>
</feature>
<dbReference type="Gene3D" id="1.20.1390.10">
    <property type="entry name" value="PWI domain"/>
    <property type="match status" value="1"/>
</dbReference>
<evidence type="ECO:0000256" key="4">
    <source>
        <dbReference type="ARBA" id="ARBA00023054"/>
    </source>
</evidence>
<dbReference type="OrthoDB" id="198977at2759"/>
<name>A0A177B0U1_9BILA</name>
<proteinExistence type="predicted"/>
<dbReference type="Pfam" id="PF18770">
    <property type="entry name" value="Arm_vescicular"/>
    <property type="match status" value="1"/>
</dbReference>
<evidence type="ECO:0000256" key="2">
    <source>
        <dbReference type="ARBA" id="ARBA00022664"/>
    </source>
</evidence>
<dbReference type="GO" id="GO:0005783">
    <property type="term" value="C:endoplasmic reticulum"/>
    <property type="evidence" value="ECO:0007669"/>
    <property type="project" value="TreeGrafter"/>
</dbReference>
<dbReference type="SMART" id="SM00311">
    <property type="entry name" value="PWI"/>
    <property type="match status" value="1"/>
</dbReference>
<dbReference type="PANTHER" id="PTHR10013">
    <property type="entry name" value="GENERAL VESICULAR TRANSPORT FACTOR P115"/>
    <property type="match status" value="1"/>
</dbReference>
<evidence type="ECO:0000256" key="1">
    <source>
        <dbReference type="ARBA" id="ARBA00004555"/>
    </source>
</evidence>
<dbReference type="Pfam" id="PF04869">
    <property type="entry name" value="Uso1_p115_head"/>
    <property type="match status" value="1"/>
</dbReference>
<feature type="non-terminal residue" evidence="8">
    <location>
        <position position="1"/>
    </location>
</feature>
<dbReference type="GO" id="GO:0005795">
    <property type="term" value="C:Golgi stack"/>
    <property type="evidence" value="ECO:0007669"/>
    <property type="project" value="TreeGrafter"/>
</dbReference>
<dbReference type="InterPro" id="IPR016024">
    <property type="entry name" value="ARM-type_fold"/>
</dbReference>
<dbReference type="Pfam" id="PF01480">
    <property type="entry name" value="PWI"/>
    <property type="match status" value="1"/>
</dbReference>
<keyword evidence="3" id="KW-0333">Golgi apparatus</keyword>
<dbReference type="InterPro" id="IPR002483">
    <property type="entry name" value="PWI_dom"/>
</dbReference>
<dbReference type="GO" id="GO:0006888">
    <property type="term" value="P:endoplasmic reticulum to Golgi vesicle-mediated transport"/>
    <property type="evidence" value="ECO:0007669"/>
    <property type="project" value="TreeGrafter"/>
</dbReference>
<dbReference type="GO" id="GO:0006397">
    <property type="term" value="P:mRNA processing"/>
    <property type="evidence" value="ECO:0007669"/>
    <property type="project" value="UniProtKB-KW"/>
</dbReference>
<evidence type="ECO:0000256" key="5">
    <source>
        <dbReference type="SAM" id="Coils"/>
    </source>
</evidence>
<keyword evidence="2" id="KW-0507">mRNA processing</keyword>
<feature type="coiled-coil region" evidence="5">
    <location>
        <begin position="1112"/>
        <end position="1168"/>
    </location>
</feature>
<gene>
    <name evidence="8" type="ORF">A3Q56_05045</name>
</gene>
<dbReference type="SUPFAM" id="SSF48371">
    <property type="entry name" value="ARM repeat"/>
    <property type="match status" value="1"/>
</dbReference>
<dbReference type="GO" id="GO:0006886">
    <property type="term" value="P:intracellular protein transport"/>
    <property type="evidence" value="ECO:0007669"/>
    <property type="project" value="InterPro"/>
</dbReference>
<organism evidence="8 9">
    <name type="scientific">Intoshia linei</name>
    <dbReference type="NCBI Taxonomy" id="1819745"/>
    <lineage>
        <taxon>Eukaryota</taxon>
        <taxon>Metazoa</taxon>
        <taxon>Spiralia</taxon>
        <taxon>Lophotrochozoa</taxon>
        <taxon>Mesozoa</taxon>
        <taxon>Orthonectida</taxon>
        <taxon>Rhopaluridae</taxon>
        <taxon>Intoshia</taxon>
    </lineage>
</organism>
<dbReference type="AlphaFoldDB" id="A0A177B0U1"/>